<dbReference type="Proteomes" id="UP001419268">
    <property type="component" value="Unassembled WGS sequence"/>
</dbReference>
<gene>
    <name evidence="1" type="ORF">Scep_014964</name>
</gene>
<dbReference type="EMBL" id="JBBNAG010000006">
    <property type="protein sequence ID" value="KAK9126118.1"/>
    <property type="molecule type" value="Genomic_DNA"/>
</dbReference>
<name>A0AAP0J2C2_9MAGN</name>
<reference evidence="1 2" key="1">
    <citation type="submission" date="2024-01" db="EMBL/GenBank/DDBJ databases">
        <title>Genome assemblies of Stephania.</title>
        <authorList>
            <person name="Yang L."/>
        </authorList>
    </citation>
    <scope>NUCLEOTIDE SEQUENCE [LARGE SCALE GENOMIC DNA]</scope>
    <source>
        <strain evidence="1">JXDWG</strain>
        <tissue evidence="1">Leaf</tissue>
    </source>
</reference>
<proteinExistence type="predicted"/>
<accession>A0AAP0J2C2</accession>
<organism evidence="1 2">
    <name type="scientific">Stephania cephalantha</name>
    <dbReference type="NCBI Taxonomy" id="152367"/>
    <lineage>
        <taxon>Eukaryota</taxon>
        <taxon>Viridiplantae</taxon>
        <taxon>Streptophyta</taxon>
        <taxon>Embryophyta</taxon>
        <taxon>Tracheophyta</taxon>
        <taxon>Spermatophyta</taxon>
        <taxon>Magnoliopsida</taxon>
        <taxon>Ranunculales</taxon>
        <taxon>Menispermaceae</taxon>
        <taxon>Menispermoideae</taxon>
        <taxon>Cissampelideae</taxon>
        <taxon>Stephania</taxon>
    </lineage>
</organism>
<sequence>MYTTKHAKFTSKAKLYVIGFPLSRADIDEDGPGESKGQFGPWTTAGCHAAFAAKGRAPPSFVPFRALVGRGGGPSATTPLTFSLGPPHGAVAVASRPPSVQHRRRCYCSPPFSRGDGDVTAPLLRCRHPT</sequence>
<keyword evidence="2" id="KW-1185">Reference proteome</keyword>
<evidence type="ECO:0000313" key="2">
    <source>
        <dbReference type="Proteomes" id="UP001419268"/>
    </source>
</evidence>
<comment type="caution">
    <text evidence="1">The sequence shown here is derived from an EMBL/GenBank/DDBJ whole genome shotgun (WGS) entry which is preliminary data.</text>
</comment>
<protein>
    <submittedName>
        <fullName evidence="1">Uncharacterized protein</fullName>
    </submittedName>
</protein>
<dbReference type="AlphaFoldDB" id="A0AAP0J2C2"/>
<evidence type="ECO:0000313" key="1">
    <source>
        <dbReference type="EMBL" id="KAK9126118.1"/>
    </source>
</evidence>